<keyword evidence="1" id="KW-0808">Transferase</keyword>
<reference evidence="1 2" key="1">
    <citation type="submission" date="2013-06" db="EMBL/GenBank/DDBJ databases">
        <title>Complete genome sequence of Paenibacillus mucilaginosus K02.</title>
        <authorList>
            <person name="Xiao B."/>
            <person name="Sun L."/>
            <person name="Xiao L."/>
            <person name="Lian B."/>
        </authorList>
    </citation>
    <scope>NUCLEOTIDE SEQUENCE [LARGE SCALE GENOMIC DNA]</scope>
    <source>
        <strain evidence="1 2">K02</strain>
    </source>
</reference>
<gene>
    <name evidence="1" type="ORF">B2K_22285</name>
</gene>
<evidence type="ECO:0000313" key="2">
    <source>
        <dbReference type="Proteomes" id="UP000007392"/>
    </source>
</evidence>
<dbReference type="InterPro" id="IPR036778">
    <property type="entry name" value="OHCU_decarboxylase_sf"/>
</dbReference>
<dbReference type="EMBL" id="CP003422">
    <property type="protein sequence ID" value="AFH63389.1"/>
    <property type="molecule type" value="Genomic_DNA"/>
</dbReference>
<dbReference type="KEGG" id="pmw:B2K_22285"/>
<dbReference type="AlphaFoldDB" id="I0BLZ2"/>
<dbReference type="SUPFAM" id="SSF158694">
    <property type="entry name" value="UraD-Like"/>
    <property type="match status" value="1"/>
</dbReference>
<organism evidence="1 2">
    <name type="scientific">Paenibacillus mucilaginosus K02</name>
    <dbReference type="NCBI Taxonomy" id="997761"/>
    <lineage>
        <taxon>Bacteria</taxon>
        <taxon>Bacillati</taxon>
        <taxon>Bacillota</taxon>
        <taxon>Bacilli</taxon>
        <taxon>Bacillales</taxon>
        <taxon>Paenibacillaceae</taxon>
        <taxon>Paenibacillus</taxon>
    </lineage>
</organism>
<accession>I0BLZ2</accession>
<dbReference type="HOGENOM" id="CLU_092699_0_0_9"/>
<proteinExistence type="predicted"/>
<evidence type="ECO:0000313" key="1">
    <source>
        <dbReference type="EMBL" id="AFH63389.1"/>
    </source>
</evidence>
<sequence length="185" mass="21215">MERPVPGQSKMQLAAAMRKLWMEHVIWTRNYIVSAVDGLADQDQVLARLLKNQQDIGDAIKPFYGEAAGHKLAELLREHIVIAGKIVGAAKQGDQAQVQQYNKEWYRNADDIAEFLSRANPHWPKKEVLAMLHRHLELVADALRARLQKDWEADIRAFDQGEEHILMLADTLSQGIQKQFPKKFR</sequence>
<protein>
    <submittedName>
        <fullName evidence="1">Glycosyltransferase</fullName>
    </submittedName>
</protein>
<dbReference type="GO" id="GO:0016740">
    <property type="term" value="F:transferase activity"/>
    <property type="evidence" value="ECO:0007669"/>
    <property type="project" value="UniProtKB-KW"/>
</dbReference>
<dbReference type="Proteomes" id="UP000007392">
    <property type="component" value="Chromosome"/>
</dbReference>
<dbReference type="PATRIC" id="fig|997761.3.peg.4392"/>
<name>I0BLZ2_9BACL</name>